<feature type="chain" id="PRO_5008110402" description="MSP domain-containing protein" evidence="2">
    <location>
        <begin position="22"/>
        <end position="199"/>
    </location>
</feature>
<reference evidence="4" key="4">
    <citation type="submission" date="2025-05" db="UniProtKB">
        <authorList>
            <consortium name="EnsemblFungi"/>
        </authorList>
    </citation>
    <scope>IDENTIFICATION</scope>
    <source>
        <strain evidence="4">isolate 1-1 / race 1 (BBBD)</strain>
    </source>
</reference>
<reference evidence="3" key="1">
    <citation type="submission" date="2009-11" db="EMBL/GenBank/DDBJ databases">
        <authorList>
            <consortium name="The Broad Institute Genome Sequencing Platform"/>
            <person name="Ward D."/>
            <person name="Feldgarden M."/>
            <person name="Earl A."/>
            <person name="Young S.K."/>
            <person name="Zeng Q."/>
            <person name="Koehrsen M."/>
            <person name="Alvarado L."/>
            <person name="Berlin A."/>
            <person name="Bochicchio J."/>
            <person name="Borenstein D."/>
            <person name="Chapman S.B."/>
            <person name="Chen Z."/>
            <person name="Engels R."/>
            <person name="Freedman E."/>
            <person name="Gellesch M."/>
            <person name="Goldberg J."/>
            <person name="Griggs A."/>
            <person name="Gujja S."/>
            <person name="Heilman E."/>
            <person name="Heiman D."/>
            <person name="Hepburn T."/>
            <person name="Howarth C."/>
            <person name="Jen D."/>
            <person name="Larson L."/>
            <person name="Lewis B."/>
            <person name="Mehta T."/>
            <person name="Park D."/>
            <person name="Pearson M."/>
            <person name="Roberts A."/>
            <person name="Saif S."/>
            <person name="Shea T."/>
            <person name="Shenoy N."/>
            <person name="Sisk P."/>
            <person name="Stolte C."/>
            <person name="Sykes S."/>
            <person name="Thomson T."/>
            <person name="Walk T."/>
            <person name="White J."/>
            <person name="Yandava C."/>
            <person name="Izard J."/>
            <person name="Baranova O.V."/>
            <person name="Blanton J.M."/>
            <person name="Tanner A.C."/>
            <person name="Dewhirst F.E."/>
            <person name="Haas B."/>
            <person name="Nusbaum C."/>
            <person name="Birren B."/>
        </authorList>
    </citation>
    <scope>NUCLEOTIDE SEQUENCE [LARGE SCALE GENOMIC DNA]</scope>
    <source>
        <strain evidence="3">1-1 BBBD Race 1</strain>
    </source>
</reference>
<dbReference type="VEuPathDB" id="FungiDB:PTTG_26124"/>
<protein>
    <recommendedName>
        <fullName evidence="6">MSP domain-containing protein</fullName>
    </recommendedName>
</protein>
<dbReference type="EnsemblFungi" id="PTTG_26124-t43_1">
    <property type="protein sequence ID" value="PTTG_26124-t43_1-p1"/>
    <property type="gene ID" value="PTTG_26124"/>
</dbReference>
<evidence type="ECO:0000256" key="2">
    <source>
        <dbReference type="SAM" id="SignalP"/>
    </source>
</evidence>
<proteinExistence type="predicted"/>
<dbReference type="AlphaFoldDB" id="A0A180GXQ2"/>
<keyword evidence="5" id="KW-1185">Reference proteome</keyword>
<name>A0A180GXQ2_PUCT1</name>
<dbReference type="Proteomes" id="UP000005240">
    <property type="component" value="Unassembled WGS sequence"/>
</dbReference>
<evidence type="ECO:0000313" key="5">
    <source>
        <dbReference type="Proteomes" id="UP000005240"/>
    </source>
</evidence>
<reference evidence="4 5" key="3">
    <citation type="journal article" date="2017" name="G3 (Bethesda)">
        <title>Comparative analysis highlights variable genome content of wheat rusts and divergence of the mating loci.</title>
        <authorList>
            <person name="Cuomo C.A."/>
            <person name="Bakkeren G."/>
            <person name="Khalil H.B."/>
            <person name="Panwar V."/>
            <person name="Joly D."/>
            <person name="Linning R."/>
            <person name="Sakthikumar S."/>
            <person name="Song X."/>
            <person name="Adiconis X."/>
            <person name="Fan L."/>
            <person name="Goldberg J.M."/>
            <person name="Levin J.Z."/>
            <person name="Young S."/>
            <person name="Zeng Q."/>
            <person name="Anikster Y."/>
            <person name="Bruce M."/>
            <person name="Wang M."/>
            <person name="Yin C."/>
            <person name="McCallum B."/>
            <person name="Szabo L.J."/>
            <person name="Hulbert S."/>
            <person name="Chen X."/>
            <person name="Fellers J.P."/>
        </authorList>
    </citation>
    <scope>NUCLEOTIDE SEQUENCE</scope>
    <source>
        <strain evidence="5">Isolate 1-1 / race 1 (BBBD)</strain>
        <strain evidence="4">isolate 1-1 / race 1 (BBBD)</strain>
    </source>
</reference>
<gene>
    <name evidence="3" type="ORF">PTTG_26124</name>
</gene>
<evidence type="ECO:0000313" key="3">
    <source>
        <dbReference type="EMBL" id="OAV97314.1"/>
    </source>
</evidence>
<feature type="signal peptide" evidence="2">
    <location>
        <begin position="1"/>
        <end position="21"/>
    </location>
</feature>
<accession>A0A180GXQ2</accession>
<feature type="region of interest" description="Disordered" evidence="1">
    <location>
        <begin position="174"/>
        <end position="199"/>
    </location>
</feature>
<evidence type="ECO:0000256" key="1">
    <source>
        <dbReference type="SAM" id="MobiDB-lite"/>
    </source>
</evidence>
<organism evidence="3">
    <name type="scientific">Puccinia triticina (isolate 1-1 / race 1 (BBBD))</name>
    <name type="common">Brown leaf rust fungus</name>
    <dbReference type="NCBI Taxonomy" id="630390"/>
    <lineage>
        <taxon>Eukaryota</taxon>
        <taxon>Fungi</taxon>
        <taxon>Dikarya</taxon>
        <taxon>Basidiomycota</taxon>
        <taxon>Pucciniomycotina</taxon>
        <taxon>Pucciniomycetes</taxon>
        <taxon>Pucciniales</taxon>
        <taxon>Pucciniaceae</taxon>
        <taxon>Puccinia</taxon>
    </lineage>
</organism>
<evidence type="ECO:0008006" key="6">
    <source>
        <dbReference type="Google" id="ProtNLM"/>
    </source>
</evidence>
<keyword evidence="2" id="KW-0732">Signal</keyword>
<dbReference type="EMBL" id="ADAS02000014">
    <property type="protein sequence ID" value="OAV97314.1"/>
    <property type="molecule type" value="Genomic_DNA"/>
</dbReference>
<sequence>MRSIIRRWLISTLLLVAWVDAVLRKIRNTVTEHEYFLITLGHQLTPPEQAISKIIPFKVYTSDPKSNPFGKYCAVANTSARAIYVTTGFAPQKDDMQIPPGNQHVFRCFLKKPQGQTFRPDFEDDYYIIVTSHPEAKVDNQIWKHIMRDIILIDERPPNAFRLFEVVPLPFPKKEESESGSPTIELTVHGPLDSKKIQK</sequence>
<reference evidence="3" key="2">
    <citation type="submission" date="2016-05" db="EMBL/GenBank/DDBJ databases">
        <title>Comparative analysis highlights variable genome content of wheat rusts and divergence of the mating loci.</title>
        <authorList>
            <person name="Cuomo C.A."/>
            <person name="Bakkeren G."/>
            <person name="Szabo L."/>
            <person name="Khalil H."/>
            <person name="Joly D."/>
            <person name="Goldberg J."/>
            <person name="Young S."/>
            <person name="Zeng Q."/>
            <person name="Fellers J."/>
        </authorList>
    </citation>
    <scope>NUCLEOTIDE SEQUENCE [LARGE SCALE GENOMIC DNA]</scope>
    <source>
        <strain evidence="3">1-1 BBBD Race 1</strain>
    </source>
</reference>
<evidence type="ECO:0000313" key="4">
    <source>
        <dbReference type="EnsemblFungi" id="PTTG_26124-t43_1-p1"/>
    </source>
</evidence>